<name>A0A916WGF6_9HYPH</name>
<dbReference type="InterPro" id="IPR013022">
    <property type="entry name" value="Xyl_isomerase-like_TIM-brl"/>
</dbReference>
<evidence type="ECO:0000256" key="1">
    <source>
        <dbReference type="ARBA" id="ARBA00023235"/>
    </source>
</evidence>
<dbReference type="PIRSF" id="PIRSF006241">
    <property type="entry name" value="HyI"/>
    <property type="match status" value="1"/>
</dbReference>
<dbReference type="Gene3D" id="3.20.20.150">
    <property type="entry name" value="Divalent-metal-dependent TIM barrel enzymes"/>
    <property type="match status" value="1"/>
</dbReference>
<proteinExistence type="inferred from homology"/>
<dbReference type="SUPFAM" id="SSF51658">
    <property type="entry name" value="Xylose isomerase-like"/>
    <property type="match status" value="1"/>
</dbReference>
<evidence type="ECO:0000313" key="5">
    <source>
        <dbReference type="EMBL" id="GGA95166.1"/>
    </source>
</evidence>
<dbReference type="RefSeq" id="WP_188824423.1">
    <property type="nucleotide sequence ID" value="NZ_BMHH01000008.1"/>
</dbReference>
<dbReference type="AlphaFoldDB" id="A0A916WGF6"/>
<dbReference type="GO" id="GO:0008903">
    <property type="term" value="F:hydroxypyruvate isomerase activity"/>
    <property type="evidence" value="ECO:0007669"/>
    <property type="project" value="TreeGrafter"/>
</dbReference>
<gene>
    <name evidence="5" type="ORF">GCM10011491_24360</name>
</gene>
<feature type="domain" description="Xylose isomerase-like TIM barrel" evidence="4">
    <location>
        <begin position="22"/>
        <end position="254"/>
    </location>
</feature>
<dbReference type="GO" id="GO:0046487">
    <property type="term" value="P:glyoxylate metabolic process"/>
    <property type="evidence" value="ECO:0007669"/>
    <property type="project" value="TreeGrafter"/>
</dbReference>
<dbReference type="Proteomes" id="UP000646478">
    <property type="component" value="Unassembled WGS sequence"/>
</dbReference>
<keyword evidence="1 2" id="KW-0413">Isomerase</keyword>
<dbReference type="NCBIfam" id="NF043033">
    <property type="entry name" value="OxoTetrIsom"/>
    <property type="match status" value="1"/>
</dbReference>
<dbReference type="InterPro" id="IPR036237">
    <property type="entry name" value="Xyl_isomerase-like_sf"/>
</dbReference>
<dbReference type="FunFam" id="3.20.20.150:FF:000007">
    <property type="entry name" value="Hydroxypyruvate isomerase"/>
    <property type="match status" value="1"/>
</dbReference>
<evidence type="ECO:0000256" key="3">
    <source>
        <dbReference type="PIRSR" id="PIRSR006241-50"/>
    </source>
</evidence>
<accession>A0A916WGF6</accession>
<evidence type="ECO:0000259" key="4">
    <source>
        <dbReference type="Pfam" id="PF01261"/>
    </source>
</evidence>
<comment type="similarity">
    <text evidence="2">Belongs to the hyi family.</text>
</comment>
<keyword evidence="6" id="KW-1185">Reference proteome</keyword>
<comment type="caution">
    <text evidence="5">The sequence shown here is derived from an EMBL/GenBank/DDBJ whole genome shotgun (WGS) entry which is preliminary data.</text>
</comment>
<evidence type="ECO:0000256" key="2">
    <source>
        <dbReference type="PIRNR" id="PIRNR006241"/>
    </source>
</evidence>
<organism evidence="5 6">
    <name type="scientific">Brucella endophytica</name>
    <dbReference type="NCBI Taxonomy" id="1963359"/>
    <lineage>
        <taxon>Bacteria</taxon>
        <taxon>Pseudomonadati</taxon>
        <taxon>Pseudomonadota</taxon>
        <taxon>Alphaproteobacteria</taxon>
        <taxon>Hyphomicrobiales</taxon>
        <taxon>Brucellaceae</taxon>
        <taxon>Brucella/Ochrobactrum group</taxon>
        <taxon>Brucella</taxon>
    </lineage>
</organism>
<dbReference type="EMBL" id="BMHH01000008">
    <property type="protein sequence ID" value="GGA95166.1"/>
    <property type="molecule type" value="Genomic_DNA"/>
</dbReference>
<sequence>MPRFAANLTMMFNEHPFPDRFGAAAAAGFTAVEYLFPYDYPAEFIAKKLSEAGLRQALFNLPPGDWPKGERGLAALPERRDEFRKSVKKAVDYGQVIGTPLLHMMAGIASPDDPAAQSAYRDAVAFAADSAGAEGIGLVIEPINGRDMPGYFLDDFDRAVEIITGLGHPNLKLQFDIYHRQVMRGDVLTALREMMPLIGHVQIASVPDRNEPGTGELDDFKVLSELDRLGYKGYVGCEYRPADGTVAGLGWLQRRDMNDELGGKV</sequence>
<protein>
    <submittedName>
        <fullName evidence="5">Hydroxypyruvate isomerase</fullName>
    </submittedName>
</protein>
<reference evidence="5" key="1">
    <citation type="journal article" date="2014" name="Int. J. Syst. Evol. Microbiol.">
        <title>Complete genome sequence of Corynebacterium casei LMG S-19264T (=DSM 44701T), isolated from a smear-ripened cheese.</title>
        <authorList>
            <consortium name="US DOE Joint Genome Institute (JGI-PGF)"/>
            <person name="Walter F."/>
            <person name="Albersmeier A."/>
            <person name="Kalinowski J."/>
            <person name="Ruckert C."/>
        </authorList>
    </citation>
    <scope>NUCLEOTIDE SEQUENCE</scope>
    <source>
        <strain evidence="5">CGMCC 1.15082</strain>
    </source>
</reference>
<reference evidence="5" key="2">
    <citation type="submission" date="2020-09" db="EMBL/GenBank/DDBJ databases">
        <authorList>
            <person name="Sun Q."/>
            <person name="Zhou Y."/>
        </authorList>
    </citation>
    <scope>NUCLEOTIDE SEQUENCE</scope>
    <source>
        <strain evidence="5">CGMCC 1.15082</strain>
    </source>
</reference>
<dbReference type="Pfam" id="PF01261">
    <property type="entry name" value="AP_endonuc_2"/>
    <property type="match status" value="1"/>
</dbReference>
<dbReference type="InterPro" id="IPR026040">
    <property type="entry name" value="HyI-like"/>
</dbReference>
<dbReference type="PANTHER" id="PTHR43489">
    <property type="entry name" value="ISOMERASE"/>
    <property type="match status" value="1"/>
</dbReference>
<feature type="active site" description="Proton donor/acceptor" evidence="3">
    <location>
        <position position="141"/>
    </location>
</feature>
<dbReference type="InterPro" id="IPR053398">
    <property type="entry name" value="HPT_OtnI_isomerases"/>
</dbReference>
<feature type="active site" description="Proton donor/acceptor" evidence="3">
    <location>
        <position position="238"/>
    </location>
</feature>
<dbReference type="InterPro" id="IPR050417">
    <property type="entry name" value="Sugar_Epim/Isomerase"/>
</dbReference>
<dbReference type="PANTHER" id="PTHR43489:SF6">
    <property type="entry name" value="HYDROXYPYRUVATE ISOMERASE-RELATED"/>
    <property type="match status" value="1"/>
</dbReference>
<evidence type="ECO:0000313" key="6">
    <source>
        <dbReference type="Proteomes" id="UP000646478"/>
    </source>
</evidence>